<dbReference type="Proteomes" id="UP000053095">
    <property type="component" value="Unassembled WGS sequence"/>
</dbReference>
<dbReference type="EMBL" id="DF933813">
    <property type="protein sequence ID" value="GAM35788.1"/>
    <property type="molecule type" value="Genomic_DNA"/>
</dbReference>
<proteinExistence type="predicted"/>
<name>A0A6V8H383_TALPI</name>
<keyword evidence="2" id="KW-1185">Reference proteome</keyword>
<evidence type="ECO:0000313" key="2">
    <source>
        <dbReference type="Proteomes" id="UP000053095"/>
    </source>
</evidence>
<evidence type="ECO:0000313" key="1">
    <source>
        <dbReference type="EMBL" id="GAM35788.1"/>
    </source>
</evidence>
<comment type="caution">
    <text evidence="1">The sequence shown here is derived from an EMBL/GenBank/DDBJ whole genome shotgun (WGS) entry which is preliminary data.</text>
</comment>
<sequence length="632" mass="73378">MHDERISDKLLKAGKENGSTIHLRLALAKHVNVYDRRDLLINAMKMARELYGESHAVTWHCTEQLGEFWLNWATDNMSTYYFSKTNGRKEQVVLDLYEKFLNHAEEIELSSSLDISERQALSDLLKYRVVPAVAKLYVMNGKELEARKLFWKTIKDSKSQIYQDNWRPFCPRLGNMDARLYFAIRSLEEFDLCQDLSYSSLELVVFPFDGISLQSVKPSDEEKSRKWHFVFERLPNGDVHDFKSIEWSPGLEGGFEPRVIQEIEDPGEKESMNLELPYITYSHFKTSQEYRKGRPYENYRKGSINQQLDEWMRKEDNTLLLQGRYLDHLAVYETWPSVGGALVDSEKGEVEKFLYDRKTGSLKIVDGKEELSPPKELDNPPRYKPLDITACKEHIPGFFNGTPGDVAAIDGTGTMAQGFNIVSAEWYDWKRFILHPCDPSMESQPELVARDGTAIPVLGYIYGSWTDDKLRRQWKGLQVWVVQATFSPDAPQDEQSCHFVLNPKDLCKSREHELSPSETRQICTFLNPSMRRVMNHGKIQRWGCSMGGSLPDDFEGVTIKPPPSTQRDIIAETCFRDAWDTDFAFKFWNTLPFGFFLREKVMSDQLKEETARRREWDQECSHALKPWVNSRK</sequence>
<gene>
    <name evidence="1" type="ORF">TCE0_017r04383</name>
</gene>
<dbReference type="AlphaFoldDB" id="A0A6V8H383"/>
<organism evidence="1 2">
    <name type="scientific">Talaromyces pinophilus</name>
    <name type="common">Penicillium pinophilum</name>
    <dbReference type="NCBI Taxonomy" id="128442"/>
    <lineage>
        <taxon>Eukaryota</taxon>
        <taxon>Fungi</taxon>
        <taxon>Dikarya</taxon>
        <taxon>Ascomycota</taxon>
        <taxon>Pezizomycotina</taxon>
        <taxon>Eurotiomycetes</taxon>
        <taxon>Eurotiomycetidae</taxon>
        <taxon>Eurotiales</taxon>
        <taxon>Trichocomaceae</taxon>
        <taxon>Talaromyces</taxon>
        <taxon>Talaromyces sect. Talaromyces</taxon>
    </lineage>
</organism>
<protein>
    <submittedName>
        <fullName evidence="1">Uncharacterized protein</fullName>
    </submittedName>
</protein>
<accession>A0A6V8H383</accession>
<reference evidence="2" key="1">
    <citation type="journal article" date="2015" name="Genome Announc.">
        <title>Draft genome sequence of Talaromyces cellulolyticus strain Y-94, a source of lignocellulosic biomass-degrading enzymes.</title>
        <authorList>
            <person name="Fujii T."/>
            <person name="Koike H."/>
            <person name="Sawayama S."/>
            <person name="Yano S."/>
            <person name="Inoue H."/>
        </authorList>
    </citation>
    <scope>NUCLEOTIDE SEQUENCE [LARGE SCALE GENOMIC DNA]</scope>
    <source>
        <strain evidence="2">Y-94</strain>
    </source>
</reference>